<protein>
    <submittedName>
        <fullName evidence="2">Uncharacterized protein</fullName>
    </submittedName>
</protein>
<proteinExistence type="predicted"/>
<dbReference type="RefSeq" id="XP_010701650.1">
    <property type="nucleotide sequence ID" value="XM_010703348.1"/>
</dbReference>
<dbReference type="KEGG" id="lpan:LPMP_312660"/>
<evidence type="ECO:0000313" key="3">
    <source>
        <dbReference type="Proteomes" id="UP000063063"/>
    </source>
</evidence>
<accession>A0A088RZX4</accession>
<dbReference type="VEuPathDB" id="TriTrypDB:LPMP_312660"/>
<keyword evidence="3" id="KW-1185">Reference proteome</keyword>
<dbReference type="EMBL" id="CP009400">
    <property type="protein sequence ID" value="AIO00850.1"/>
    <property type="molecule type" value="Genomic_DNA"/>
</dbReference>
<feature type="compositionally biased region" description="Acidic residues" evidence="1">
    <location>
        <begin position="90"/>
        <end position="100"/>
    </location>
</feature>
<sequence>MGYPSNTEDGEGCGCCGFLAAWFPGQRSSSPRRPIQDESISSHSSGSPGSKSISYDGAGEENERLSFDELGSSAAGLWDSVGGLASPDSLDSDAPSDESDPQERARRAAASFLQWKNKEYVPLSSDEKRAIKEYRKSIAQVEGSYMNARAQRSQEGTPKRFTSHVDECANLDCSTECGELMRRRSSAIRFIPAAMASKAVGVHNDAHIEVTDAGEEVPALLHSASILQQSYVTSLTEESPAFVEDLQY</sequence>
<dbReference type="GeneID" id="22577692"/>
<dbReference type="Proteomes" id="UP000063063">
    <property type="component" value="Chromosome 31"/>
</dbReference>
<name>A0A088RZX4_LEIPA</name>
<dbReference type="eggNOG" id="ENOG502SN4T">
    <property type="taxonomic scope" value="Eukaryota"/>
</dbReference>
<reference evidence="2 3" key="1">
    <citation type="journal article" date="2015" name="Sci. Rep.">
        <title>The genome of Leishmania panamensis: insights into genomics of the L. (Viannia) subgenus.</title>
        <authorList>
            <person name="Llanes A."/>
            <person name="Restrepo C.M."/>
            <person name="Vecchio G.D."/>
            <person name="Anguizola F.J."/>
            <person name="Lleonart R."/>
        </authorList>
    </citation>
    <scope>NUCLEOTIDE SEQUENCE [LARGE SCALE GENOMIC DNA]</scope>
    <source>
        <strain evidence="2 3">MHOM/PA/94/PSC-1</strain>
    </source>
</reference>
<dbReference type="VEuPathDB" id="TriTrypDB:LPAL13_310034600"/>
<evidence type="ECO:0000313" key="2">
    <source>
        <dbReference type="EMBL" id="AIO00850.1"/>
    </source>
</evidence>
<evidence type="ECO:0000256" key="1">
    <source>
        <dbReference type="SAM" id="MobiDB-lite"/>
    </source>
</evidence>
<gene>
    <name evidence="2" type="ORF">LPMP_312660</name>
</gene>
<feature type="region of interest" description="Disordered" evidence="1">
    <location>
        <begin position="27"/>
        <end position="68"/>
    </location>
</feature>
<feature type="region of interest" description="Disordered" evidence="1">
    <location>
        <begin position="82"/>
        <end position="107"/>
    </location>
</feature>
<organism evidence="2 3">
    <name type="scientific">Leishmania panamensis</name>
    <dbReference type="NCBI Taxonomy" id="5679"/>
    <lineage>
        <taxon>Eukaryota</taxon>
        <taxon>Discoba</taxon>
        <taxon>Euglenozoa</taxon>
        <taxon>Kinetoplastea</taxon>
        <taxon>Metakinetoplastina</taxon>
        <taxon>Trypanosomatida</taxon>
        <taxon>Trypanosomatidae</taxon>
        <taxon>Leishmaniinae</taxon>
        <taxon>Leishmania</taxon>
        <taxon>Leishmania guyanensis species complex</taxon>
    </lineage>
</organism>
<dbReference type="AlphaFoldDB" id="A0A088RZX4"/>
<feature type="compositionally biased region" description="Low complexity" evidence="1">
    <location>
        <begin position="39"/>
        <end position="54"/>
    </location>
</feature>
<dbReference type="OrthoDB" id="266191at2759"/>